<evidence type="ECO:0000313" key="3">
    <source>
        <dbReference type="Proteomes" id="UP001231189"/>
    </source>
</evidence>
<name>A0AAD8TRE9_LOLMU</name>
<gene>
    <name evidence="2" type="ORF">QYE76_008508</name>
</gene>
<feature type="region of interest" description="Disordered" evidence="1">
    <location>
        <begin position="1"/>
        <end position="89"/>
    </location>
</feature>
<protein>
    <submittedName>
        <fullName evidence="2">Uncharacterized protein</fullName>
    </submittedName>
</protein>
<organism evidence="2 3">
    <name type="scientific">Lolium multiflorum</name>
    <name type="common">Italian ryegrass</name>
    <name type="synonym">Lolium perenne subsp. multiflorum</name>
    <dbReference type="NCBI Taxonomy" id="4521"/>
    <lineage>
        <taxon>Eukaryota</taxon>
        <taxon>Viridiplantae</taxon>
        <taxon>Streptophyta</taxon>
        <taxon>Embryophyta</taxon>
        <taxon>Tracheophyta</taxon>
        <taxon>Spermatophyta</taxon>
        <taxon>Magnoliopsida</taxon>
        <taxon>Liliopsida</taxon>
        <taxon>Poales</taxon>
        <taxon>Poaceae</taxon>
        <taxon>BOP clade</taxon>
        <taxon>Pooideae</taxon>
        <taxon>Poodae</taxon>
        <taxon>Poeae</taxon>
        <taxon>Poeae Chloroplast Group 2 (Poeae type)</taxon>
        <taxon>Loliodinae</taxon>
        <taxon>Loliinae</taxon>
        <taxon>Lolium</taxon>
    </lineage>
</organism>
<dbReference type="Proteomes" id="UP001231189">
    <property type="component" value="Unassembled WGS sequence"/>
</dbReference>
<feature type="compositionally biased region" description="Low complexity" evidence="1">
    <location>
        <begin position="1"/>
        <end position="13"/>
    </location>
</feature>
<proteinExistence type="predicted"/>
<evidence type="ECO:0000313" key="2">
    <source>
        <dbReference type="EMBL" id="KAK1691811.1"/>
    </source>
</evidence>
<sequence length="128" mass="13669">MAQQAAARDWAAGTRRRVPPCSAPTRKARSGSSRRERTSAAPSGGRGLTPQGKLARYGNDGEGSSSGGSSRAPPLQSEDVELVPSGLDDYVHDSDEEEAVLAQVEAISEAESHSRFYREEADAVRQVR</sequence>
<dbReference type="AlphaFoldDB" id="A0AAD8TRE9"/>
<dbReference type="EMBL" id="JAUUTY010000001">
    <property type="protein sequence ID" value="KAK1691811.1"/>
    <property type="molecule type" value="Genomic_DNA"/>
</dbReference>
<keyword evidence="3" id="KW-1185">Reference proteome</keyword>
<reference evidence="2" key="1">
    <citation type="submission" date="2023-07" db="EMBL/GenBank/DDBJ databases">
        <title>A chromosome-level genome assembly of Lolium multiflorum.</title>
        <authorList>
            <person name="Chen Y."/>
            <person name="Copetti D."/>
            <person name="Kolliker R."/>
            <person name="Studer B."/>
        </authorList>
    </citation>
    <scope>NUCLEOTIDE SEQUENCE</scope>
    <source>
        <strain evidence="2">02402/16</strain>
        <tissue evidence="2">Leaf</tissue>
    </source>
</reference>
<comment type="caution">
    <text evidence="2">The sequence shown here is derived from an EMBL/GenBank/DDBJ whole genome shotgun (WGS) entry which is preliminary data.</text>
</comment>
<evidence type="ECO:0000256" key="1">
    <source>
        <dbReference type="SAM" id="MobiDB-lite"/>
    </source>
</evidence>
<accession>A0AAD8TRE9</accession>